<dbReference type="GO" id="GO:0008324">
    <property type="term" value="F:monoatomic cation transmembrane transporter activity"/>
    <property type="evidence" value="ECO:0007669"/>
    <property type="project" value="InterPro"/>
</dbReference>
<evidence type="ECO:0000259" key="10">
    <source>
        <dbReference type="PROSITE" id="PS51202"/>
    </source>
</evidence>
<dbReference type="EMBL" id="CP071250">
    <property type="protein sequence ID" value="UUF08797.1"/>
    <property type="molecule type" value="Genomic_DNA"/>
</dbReference>
<dbReference type="NCBIfam" id="NF003715">
    <property type="entry name" value="PRK05326.1-2"/>
    <property type="match status" value="1"/>
</dbReference>
<dbReference type="Proteomes" id="UP001058016">
    <property type="component" value="Chromosome"/>
</dbReference>
<dbReference type="InterPro" id="IPR006037">
    <property type="entry name" value="RCK_C"/>
</dbReference>
<evidence type="ECO:0000256" key="5">
    <source>
        <dbReference type="ARBA" id="ARBA00022692"/>
    </source>
</evidence>
<dbReference type="GO" id="GO:0006813">
    <property type="term" value="P:potassium ion transport"/>
    <property type="evidence" value="ECO:0007669"/>
    <property type="project" value="InterPro"/>
</dbReference>
<dbReference type="PROSITE" id="PS51202">
    <property type="entry name" value="RCK_C"/>
    <property type="match status" value="2"/>
</dbReference>
<dbReference type="RefSeq" id="WP_212724913.1">
    <property type="nucleotide sequence ID" value="NZ_CP071249.1"/>
</dbReference>
<dbReference type="InterPro" id="IPR036721">
    <property type="entry name" value="RCK_C_sf"/>
</dbReference>
<evidence type="ECO:0000256" key="4">
    <source>
        <dbReference type="ARBA" id="ARBA00022475"/>
    </source>
</evidence>
<reference evidence="12 13" key="1">
    <citation type="submission" date="2021-03" db="EMBL/GenBank/DDBJ databases">
        <title>Comparative Genomics and Metabolomics in the genus Turicibacter.</title>
        <authorList>
            <person name="Maki J."/>
            <person name="Looft T."/>
        </authorList>
    </citation>
    <scope>NUCLEOTIDE SEQUENCE</scope>
    <source>
        <strain evidence="12">ISU324</strain>
        <strain evidence="11 13">MMM721</strain>
    </source>
</reference>
<dbReference type="PANTHER" id="PTHR32507">
    <property type="entry name" value="NA(+)/H(+) ANTIPORTER 1"/>
    <property type="match status" value="1"/>
</dbReference>
<dbReference type="SUPFAM" id="SSF116726">
    <property type="entry name" value="TrkA C-terminal domain-like"/>
    <property type="match status" value="2"/>
</dbReference>
<keyword evidence="5 9" id="KW-0812">Transmembrane</keyword>
<sequence>MEFSLMICAIILMVCILLSRLTHRLGLPSLLFFILLGMIFGSDGFFKVAFNDYHLTEQLCTIALIFIIFYGGFGTNWKTARPVMKPALVLSTLGVLLTAAITGLFCYFFLHLELIESLLIGAIISSTDAASVFSILRSKKLNLKDGTASILELESGSNDPMAYMLTILLIDLMKQTANLSEIPLLLLNQLGFGTLFGVCIGMITVIILRRVNFMMDGLETIFVLAIALLTYALPTAIGGNGYLATYLAGIIIGNGAIPDKVTLVNFFDGLTGLAQILIFFLLGLLSFPSQMPTILLPAILIFLWLTFVARPLTTFLLMKPFKSTVSQKLLLSWSGLRGASSIVFAILVVLKGSDTTYDIFHISFCICLISVTLQGTLLPAIAHKLAMIDDNDNVLKTFTDYQEEEHLPLLQIFITPTHNWANRLISELNLTDTLILMIKRNEQTIIPNGQTMILPGDQLVVSGTSFHEQTNLTLNEINIDKNHPWLSKEIKDLDLPPQTLIILIKRQDGTSITPKGDTLIQQGDTIVLTCETFNECIISCI</sequence>
<keyword evidence="4" id="KW-1003">Cell membrane</keyword>
<organism evidence="12 14">
    <name type="scientific">Turicibacter bilis</name>
    <dbReference type="NCBI Taxonomy" id="2735723"/>
    <lineage>
        <taxon>Bacteria</taxon>
        <taxon>Bacillati</taxon>
        <taxon>Bacillota</taxon>
        <taxon>Erysipelotrichia</taxon>
        <taxon>Erysipelotrichales</taxon>
        <taxon>Turicibacteraceae</taxon>
        <taxon>Turicibacter</taxon>
    </lineage>
</organism>
<evidence type="ECO:0000313" key="13">
    <source>
        <dbReference type="Proteomes" id="UP001058016"/>
    </source>
</evidence>
<keyword evidence="13" id="KW-1185">Reference proteome</keyword>
<evidence type="ECO:0000256" key="1">
    <source>
        <dbReference type="ARBA" id="ARBA00004651"/>
    </source>
</evidence>
<evidence type="ECO:0000256" key="6">
    <source>
        <dbReference type="ARBA" id="ARBA00022989"/>
    </source>
</evidence>
<evidence type="ECO:0000256" key="3">
    <source>
        <dbReference type="ARBA" id="ARBA00022449"/>
    </source>
</evidence>
<feature type="domain" description="RCK C-terminal" evidence="10">
    <location>
        <begin position="396"/>
        <end position="477"/>
    </location>
</feature>
<evidence type="ECO:0000256" key="2">
    <source>
        <dbReference type="ARBA" id="ARBA00022448"/>
    </source>
</evidence>
<feature type="transmembrane region" description="Helical" evidence="9">
    <location>
        <begin position="190"/>
        <end position="208"/>
    </location>
</feature>
<name>A0A9Q9CRV6_9FIRM</name>
<evidence type="ECO:0000256" key="7">
    <source>
        <dbReference type="ARBA" id="ARBA00023065"/>
    </source>
</evidence>
<feature type="transmembrane region" description="Helical" evidence="9">
    <location>
        <begin position="58"/>
        <end position="75"/>
    </location>
</feature>
<dbReference type="Pfam" id="PF00999">
    <property type="entry name" value="Na_H_Exchanger"/>
    <property type="match status" value="1"/>
</dbReference>
<keyword evidence="3" id="KW-0050">Antiport</keyword>
<dbReference type="GO" id="GO:0015297">
    <property type="term" value="F:antiporter activity"/>
    <property type="evidence" value="ECO:0007669"/>
    <property type="project" value="UniProtKB-KW"/>
</dbReference>
<feature type="domain" description="RCK C-terminal" evidence="10">
    <location>
        <begin position="479"/>
        <end position="541"/>
    </location>
</feature>
<evidence type="ECO:0000256" key="9">
    <source>
        <dbReference type="SAM" id="Phobius"/>
    </source>
</evidence>
<evidence type="ECO:0000313" key="11">
    <source>
        <dbReference type="EMBL" id="UUF05760.1"/>
    </source>
</evidence>
<keyword evidence="8 9" id="KW-0472">Membrane</keyword>
<feature type="transmembrane region" description="Helical" evidence="9">
    <location>
        <begin position="359"/>
        <end position="381"/>
    </location>
</feature>
<dbReference type="Gene3D" id="1.20.1530.20">
    <property type="match status" value="1"/>
</dbReference>
<gene>
    <name evidence="11" type="ORF">J0J69_12090</name>
    <name evidence="12" type="ORF">J0J70_01870</name>
</gene>
<dbReference type="EMBL" id="CP071249">
    <property type="protein sequence ID" value="UUF05760.1"/>
    <property type="molecule type" value="Genomic_DNA"/>
</dbReference>
<feature type="transmembrane region" description="Helical" evidence="9">
    <location>
        <begin position="27"/>
        <end position="46"/>
    </location>
</feature>
<dbReference type="AlphaFoldDB" id="A0A9Q9CRV6"/>
<dbReference type="PANTHER" id="PTHR32507:SF7">
    <property type="entry name" value="K(+)_H(+) ANTIPORTER NHAP2"/>
    <property type="match status" value="1"/>
</dbReference>
<dbReference type="GO" id="GO:1902600">
    <property type="term" value="P:proton transmembrane transport"/>
    <property type="evidence" value="ECO:0007669"/>
    <property type="project" value="InterPro"/>
</dbReference>
<proteinExistence type="predicted"/>
<evidence type="ECO:0000256" key="8">
    <source>
        <dbReference type="ARBA" id="ARBA00023136"/>
    </source>
</evidence>
<feature type="transmembrane region" description="Helical" evidence="9">
    <location>
        <begin position="294"/>
        <end position="318"/>
    </location>
</feature>
<dbReference type="InterPro" id="IPR038770">
    <property type="entry name" value="Na+/solute_symporter_sf"/>
</dbReference>
<keyword evidence="2" id="KW-0813">Transport</keyword>
<comment type="subcellular location">
    <subcellularLocation>
        <location evidence="1">Cell membrane</location>
        <topology evidence="1">Multi-pass membrane protein</topology>
    </subcellularLocation>
</comment>
<feature type="transmembrane region" description="Helical" evidence="9">
    <location>
        <begin position="269"/>
        <end position="288"/>
    </location>
</feature>
<protein>
    <submittedName>
        <fullName evidence="12">Potassium/proton antiporter</fullName>
    </submittedName>
</protein>
<keyword evidence="6 9" id="KW-1133">Transmembrane helix</keyword>
<feature type="transmembrane region" description="Helical" evidence="9">
    <location>
        <begin position="215"/>
        <end position="233"/>
    </location>
</feature>
<dbReference type="Proteomes" id="UP001058072">
    <property type="component" value="Chromosome"/>
</dbReference>
<evidence type="ECO:0000313" key="14">
    <source>
        <dbReference type="Proteomes" id="UP001058072"/>
    </source>
</evidence>
<dbReference type="Gene3D" id="3.30.70.1450">
    <property type="entry name" value="Regulator of K+ conductance, C-terminal domain"/>
    <property type="match status" value="2"/>
</dbReference>
<evidence type="ECO:0000313" key="12">
    <source>
        <dbReference type="EMBL" id="UUF08797.1"/>
    </source>
</evidence>
<dbReference type="InterPro" id="IPR006153">
    <property type="entry name" value="Cation/H_exchanger_TM"/>
</dbReference>
<feature type="transmembrane region" description="Helical" evidence="9">
    <location>
        <begin position="87"/>
        <end position="110"/>
    </location>
</feature>
<feature type="transmembrane region" description="Helical" evidence="9">
    <location>
        <begin position="117"/>
        <end position="136"/>
    </location>
</feature>
<dbReference type="GO" id="GO:0005886">
    <property type="term" value="C:plasma membrane"/>
    <property type="evidence" value="ECO:0007669"/>
    <property type="project" value="UniProtKB-SubCell"/>
</dbReference>
<accession>A0A9Q9CRV6</accession>
<keyword evidence="7" id="KW-0406">Ion transport</keyword>
<dbReference type="Pfam" id="PF02080">
    <property type="entry name" value="TrkA_C"/>
    <property type="match status" value="2"/>
</dbReference>
<dbReference type="NCBIfam" id="NF003716">
    <property type="entry name" value="PRK05326.1-3"/>
    <property type="match status" value="1"/>
</dbReference>
<feature type="transmembrane region" description="Helical" evidence="9">
    <location>
        <begin position="330"/>
        <end position="353"/>
    </location>
</feature>